<comment type="caution">
    <text evidence="1">The sequence shown here is derived from an EMBL/GenBank/DDBJ whole genome shotgun (WGS) entry which is preliminary data.</text>
</comment>
<accession>A0ACB8CVE5</accession>
<name>A0ACB8CVE5_DERSI</name>
<reference evidence="1" key="1">
    <citation type="submission" date="2020-05" db="EMBL/GenBank/DDBJ databases">
        <title>Large-scale comparative analyses of tick genomes elucidate their genetic diversity and vector capacities.</title>
        <authorList>
            <person name="Jia N."/>
            <person name="Wang J."/>
            <person name="Shi W."/>
            <person name="Du L."/>
            <person name="Sun Y."/>
            <person name="Zhan W."/>
            <person name="Jiang J."/>
            <person name="Wang Q."/>
            <person name="Zhang B."/>
            <person name="Ji P."/>
            <person name="Sakyi L.B."/>
            <person name="Cui X."/>
            <person name="Yuan T."/>
            <person name="Jiang B."/>
            <person name="Yang W."/>
            <person name="Lam T.T.-Y."/>
            <person name="Chang Q."/>
            <person name="Ding S."/>
            <person name="Wang X."/>
            <person name="Zhu J."/>
            <person name="Ruan X."/>
            <person name="Zhao L."/>
            <person name="Wei J."/>
            <person name="Que T."/>
            <person name="Du C."/>
            <person name="Cheng J."/>
            <person name="Dai P."/>
            <person name="Han X."/>
            <person name="Huang E."/>
            <person name="Gao Y."/>
            <person name="Liu J."/>
            <person name="Shao H."/>
            <person name="Ye R."/>
            <person name="Li L."/>
            <person name="Wei W."/>
            <person name="Wang X."/>
            <person name="Wang C."/>
            <person name="Yang T."/>
            <person name="Huo Q."/>
            <person name="Li W."/>
            <person name="Guo W."/>
            <person name="Chen H."/>
            <person name="Zhou L."/>
            <person name="Ni X."/>
            <person name="Tian J."/>
            <person name="Zhou Y."/>
            <person name="Sheng Y."/>
            <person name="Liu T."/>
            <person name="Pan Y."/>
            <person name="Xia L."/>
            <person name="Li J."/>
            <person name="Zhao F."/>
            <person name="Cao W."/>
        </authorList>
    </citation>
    <scope>NUCLEOTIDE SEQUENCE</scope>
    <source>
        <strain evidence="1">Dsil-2018</strain>
    </source>
</reference>
<keyword evidence="2" id="KW-1185">Reference proteome</keyword>
<protein>
    <submittedName>
        <fullName evidence="1">Uncharacterized protein</fullName>
    </submittedName>
</protein>
<sequence length="121" mass="13422">MVCKHRNLTGRCNFVELEPRPQTDERPTGPSFVMEPPSRVTFYNSTGALVPCTVQGDPRPDVHWVRASTGLPSPRRTGCGDGSRRRYAVVRALQGPGLPAGRARGHIPLRSVQRRRIRGQP</sequence>
<evidence type="ECO:0000313" key="1">
    <source>
        <dbReference type="EMBL" id="KAH7953225.1"/>
    </source>
</evidence>
<dbReference type="EMBL" id="CM023473">
    <property type="protein sequence ID" value="KAH7953225.1"/>
    <property type="molecule type" value="Genomic_DNA"/>
</dbReference>
<organism evidence="1 2">
    <name type="scientific">Dermacentor silvarum</name>
    <name type="common">Tick</name>
    <dbReference type="NCBI Taxonomy" id="543639"/>
    <lineage>
        <taxon>Eukaryota</taxon>
        <taxon>Metazoa</taxon>
        <taxon>Ecdysozoa</taxon>
        <taxon>Arthropoda</taxon>
        <taxon>Chelicerata</taxon>
        <taxon>Arachnida</taxon>
        <taxon>Acari</taxon>
        <taxon>Parasitiformes</taxon>
        <taxon>Ixodida</taxon>
        <taxon>Ixodoidea</taxon>
        <taxon>Ixodidae</taxon>
        <taxon>Rhipicephalinae</taxon>
        <taxon>Dermacentor</taxon>
    </lineage>
</organism>
<gene>
    <name evidence="1" type="ORF">HPB49_006293</name>
</gene>
<proteinExistence type="predicted"/>
<dbReference type="Proteomes" id="UP000821865">
    <property type="component" value="Chromosome 4"/>
</dbReference>
<evidence type="ECO:0000313" key="2">
    <source>
        <dbReference type="Proteomes" id="UP000821865"/>
    </source>
</evidence>